<dbReference type="PROSITE" id="PS50240">
    <property type="entry name" value="TRYPSIN_DOM"/>
    <property type="match status" value="1"/>
</dbReference>
<dbReference type="InterPro" id="IPR043504">
    <property type="entry name" value="Peptidase_S1_PA_chymotrypsin"/>
</dbReference>
<proteinExistence type="predicted"/>
<dbReference type="Gene3D" id="2.40.10.10">
    <property type="entry name" value="Trypsin-like serine proteases"/>
    <property type="match status" value="1"/>
</dbReference>
<feature type="domain" description="Peptidase S1" evidence="1">
    <location>
        <begin position="1"/>
        <end position="117"/>
    </location>
</feature>
<dbReference type="InterPro" id="IPR051333">
    <property type="entry name" value="CLIP_Serine_Protease"/>
</dbReference>
<accession>A0A1Y1LZG8</accession>
<dbReference type="PANTHER" id="PTHR24260:SF145">
    <property type="entry name" value="FI17609P1-RELATED"/>
    <property type="match status" value="1"/>
</dbReference>
<organism evidence="2">
    <name type="scientific">Photinus pyralis</name>
    <name type="common">Common eastern firefly</name>
    <name type="synonym">Lampyris pyralis</name>
    <dbReference type="NCBI Taxonomy" id="7054"/>
    <lineage>
        <taxon>Eukaryota</taxon>
        <taxon>Metazoa</taxon>
        <taxon>Ecdysozoa</taxon>
        <taxon>Arthropoda</taxon>
        <taxon>Hexapoda</taxon>
        <taxon>Insecta</taxon>
        <taxon>Pterygota</taxon>
        <taxon>Neoptera</taxon>
        <taxon>Endopterygota</taxon>
        <taxon>Coleoptera</taxon>
        <taxon>Polyphaga</taxon>
        <taxon>Elateriformia</taxon>
        <taxon>Elateroidea</taxon>
        <taxon>Lampyridae</taxon>
        <taxon>Lampyrinae</taxon>
        <taxon>Photinus</taxon>
    </lineage>
</organism>
<dbReference type="InterPro" id="IPR009003">
    <property type="entry name" value="Peptidase_S1_PA"/>
</dbReference>
<dbReference type="GO" id="GO:0004252">
    <property type="term" value="F:serine-type endopeptidase activity"/>
    <property type="evidence" value="ECO:0007669"/>
    <property type="project" value="InterPro"/>
</dbReference>
<reference evidence="2" key="1">
    <citation type="journal article" date="2016" name="Sci. Rep.">
        <title>Molecular characterization of firefly nuptial gifts: a multi-omics approach sheds light on postcopulatory sexual selection.</title>
        <authorList>
            <person name="Al-Wathiqui N."/>
            <person name="Fallon T.R."/>
            <person name="South A."/>
            <person name="Weng J.K."/>
            <person name="Lewis S.M."/>
        </authorList>
    </citation>
    <scope>NUCLEOTIDE SEQUENCE</scope>
</reference>
<dbReference type="GO" id="GO:0006508">
    <property type="term" value="P:proteolysis"/>
    <property type="evidence" value="ECO:0007669"/>
    <property type="project" value="InterPro"/>
</dbReference>
<dbReference type="PANTHER" id="PTHR24260">
    <property type="match status" value="1"/>
</dbReference>
<dbReference type="Pfam" id="PF00089">
    <property type="entry name" value="Trypsin"/>
    <property type="match status" value="1"/>
</dbReference>
<dbReference type="AlphaFoldDB" id="A0A1Y1LZG8"/>
<name>A0A1Y1LZG8_PHOPY</name>
<dbReference type="InterPro" id="IPR001254">
    <property type="entry name" value="Trypsin_dom"/>
</dbReference>
<evidence type="ECO:0000259" key="1">
    <source>
        <dbReference type="PROSITE" id="PS50240"/>
    </source>
</evidence>
<sequence length="118" mass="13412">MTLSGFGRIGTHDKFAIIKKKILSQLISNEQCDQEFTIIDSSARRKVTDNIMCTKELEVSNDRSCEGDSGGPLMFSYRTQWHIEGVAVWSSTICDIAYPFAFTKVFNYMEWIESTVVP</sequence>
<dbReference type="SUPFAM" id="SSF50494">
    <property type="entry name" value="Trypsin-like serine proteases"/>
    <property type="match status" value="1"/>
</dbReference>
<protein>
    <recommendedName>
        <fullName evidence="1">Peptidase S1 domain-containing protein</fullName>
    </recommendedName>
</protein>
<dbReference type="EMBL" id="GEZM01045480">
    <property type="protein sequence ID" value="JAV77790.1"/>
    <property type="molecule type" value="Transcribed_RNA"/>
</dbReference>
<evidence type="ECO:0000313" key="2">
    <source>
        <dbReference type="EMBL" id="JAV77790.1"/>
    </source>
</evidence>